<accession>A0A9D4MR09</accession>
<evidence type="ECO:0000313" key="1">
    <source>
        <dbReference type="EMBL" id="KAH3881840.1"/>
    </source>
</evidence>
<comment type="caution">
    <text evidence="1">The sequence shown here is derived from an EMBL/GenBank/DDBJ whole genome shotgun (WGS) entry which is preliminary data.</text>
</comment>
<reference evidence="1" key="2">
    <citation type="submission" date="2020-11" db="EMBL/GenBank/DDBJ databases">
        <authorList>
            <person name="McCartney M.A."/>
            <person name="Auch B."/>
            <person name="Kono T."/>
            <person name="Mallez S."/>
            <person name="Becker A."/>
            <person name="Gohl D.M."/>
            <person name="Silverstein K.A.T."/>
            <person name="Koren S."/>
            <person name="Bechman K.B."/>
            <person name="Herman A."/>
            <person name="Abrahante J.E."/>
            <person name="Garbe J."/>
        </authorList>
    </citation>
    <scope>NUCLEOTIDE SEQUENCE</scope>
    <source>
        <strain evidence="1">Duluth1</strain>
        <tissue evidence="1">Whole animal</tissue>
    </source>
</reference>
<sequence length="51" mass="5921">MNFRFVQDTVFASFHRSSEPEDEGRSSTSSYSDIEERYLEKARLTEGSVLE</sequence>
<protein>
    <submittedName>
        <fullName evidence="1">Uncharacterized protein</fullName>
    </submittedName>
</protein>
<gene>
    <name evidence="1" type="ORF">DPMN_005767</name>
</gene>
<dbReference type="AlphaFoldDB" id="A0A9D4MR09"/>
<keyword evidence="2" id="KW-1185">Reference proteome</keyword>
<name>A0A9D4MR09_DREPO</name>
<organism evidence="1 2">
    <name type="scientific">Dreissena polymorpha</name>
    <name type="common">Zebra mussel</name>
    <name type="synonym">Mytilus polymorpha</name>
    <dbReference type="NCBI Taxonomy" id="45954"/>
    <lineage>
        <taxon>Eukaryota</taxon>
        <taxon>Metazoa</taxon>
        <taxon>Spiralia</taxon>
        <taxon>Lophotrochozoa</taxon>
        <taxon>Mollusca</taxon>
        <taxon>Bivalvia</taxon>
        <taxon>Autobranchia</taxon>
        <taxon>Heteroconchia</taxon>
        <taxon>Euheterodonta</taxon>
        <taxon>Imparidentia</taxon>
        <taxon>Neoheterodontei</taxon>
        <taxon>Myida</taxon>
        <taxon>Dreissenoidea</taxon>
        <taxon>Dreissenidae</taxon>
        <taxon>Dreissena</taxon>
    </lineage>
</organism>
<reference evidence="1" key="1">
    <citation type="journal article" date="2019" name="bioRxiv">
        <title>The Genome of the Zebra Mussel, Dreissena polymorpha: A Resource for Invasive Species Research.</title>
        <authorList>
            <person name="McCartney M.A."/>
            <person name="Auch B."/>
            <person name="Kono T."/>
            <person name="Mallez S."/>
            <person name="Zhang Y."/>
            <person name="Obille A."/>
            <person name="Becker A."/>
            <person name="Abrahante J.E."/>
            <person name="Garbe J."/>
            <person name="Badalamenti J.P."/>
            <person name="Herman A."/>
            <person name="Mangelson H."/>
            <person name="Liachko I."/>
            <person name="Sullivan S."/>
            <person name="Sone E.D."/>
            <person name="Koren S."/>
            <person name="Silverstein K.A.T."/>
            <person name="Beckman K.B."/>
            <person name="Gohl D.M."/>
        </authorList>
    </citation>
    <scope>NUCLEOTIDE SEQUENCE</scope>
    <source>
        <strain evidence="1">Duluth1</strain>
        <tissue evidence="1">Whole animal</tissue>
    </source>
</reference>
<evidence type="ECO:0000313" key="2">
    <source>
        <dbReference type="Proteomes" id="UP000828390"/>
    </source>
</evidence>
<dbReference type="Proteomes" id="UP000828390">
    <property type="component" value="Unassembled WGS sequence"/>
</dbReference>
<proteinExistence type="predicted"/>
<dbReference type="EMBL" id="JAIWYP010000001">
    <property type="protein sequence ID" value="KAH3881840.1"/>
    <property type="molecule type" value="Genomic_DNA"/>
</dbReference>